<dbReference type="EMBL" id="CP144691">
    <property type="protein sequence ID" value="WVY94184.1"/>
    <property type="molecule type" value="Genomic_DNA"/>
</dbReference>
<dbReference type="GO" id="GO:0003887">
    <property type="term" value="F:DNA-directed DNA polymerase activity"/>
    <property type="evidence" value="ECO:0007669"/>
    <property type="project" value="UniProtKB-KW"/>
</dbReference>
<dbReference type="InterPro" id="IPR012337">
    <property type="entry name" value="RNaseH-like_sf"/>
</dbReference>
<keyword evidence="10" id="KW-0233">DNA recombination</keyword>
<protein>
    <recommendedName>
        <fullName evidence="16">Integrase zinc-binding domain-containing protein</fullName>
    </recommendedName>
</protein>
<dbReference type="GO" id="GO:0003964">
    <property type="term" value="F:RNA-directed DNA polymerase activity"/>
    <property type="evidence" value="ECO:0007669"/>
    <property type="project" value="UniProtKB-KW"/>
</dbReference>
<name>A0AAQ3MPI2_VIGMU</name>
<dbReference type="GO" id="GO:0046872">
    <property type="term" value="F:metal ion binding"/>
    <property type="evidence" value="ECO:0007669"/>
    <property type="project" value="UniProtKB-KW"/>
</dbReference>
<feature type="region of interest" description="Disordered" evidence="11">
    <location>
        <begin position="631"/>
        <end position="658"/>
    </location>
</feature>
<keyword evidence="8" id="KW-0548">Nucleotidyltransferase</keyword>
<keyword evidence="7" id="KW-0695">RNA-directed DNA polymerase</keyword>
<evidence type="ECO:0000256" key="2">
    <source>
        <dbReference type="ARBA" id="ARBA00022723"/>
    </source>
</evidence>
<dbReference type="Gene3D" id="1.10.340.70">
    <property type="match status" value="1"/>
</dbReference>
<keyword evidence="9" id="KW-0238">DNA-binding</keyword>
<dbReference type="GO" id="GO:0006310">
    <property type="term" value="P:DNA recombination"/>
    <property type="evidence" value="ECO:0007669"/>
    <property type="project" value="UniProtKB-KW"/>
</dbReference>
<dbReference type="Pfam" id="PF17921">
    <property type="entry name" value="Integrase_H2C2"/>
    <property type="match status" value="1"/>
</dbReference>
<proteinExistence type="predicted"/>
<dbReference type="Pfam" id="PF24626">
    <property type="entry name" value="SH3_Tf2-1"/>
    <property type="match status" value="1"/>
</dbReference>
<feature type="compositionally biased region" description="Basic residues" evidence="11">
    <location>
        <begin position="631"/>
        <end position="640"/>
    </location>
</feature>
<dbReference type="Proteomes" id="UP001374535">
    <property type="component" value="Chromosome 10"/>
</dbReference>
<dbReference type="InterPro" id="IPR036397">
    <property type="entry name" value="RNaseH_sf"/>
</dbReference>
<feature type="region of interest" description="Disordered" evidence="11">
    <location>
        <begin position="770"/>
        <end position="797"/>
    </location>
</feature>
<evidence type="ECO:0000256" key="10">
    <source>
        <dbReference type="ARBA" id="ARBA00023172"/>
    </source>
</evidence>
<gene>
    <name evidence="14" type="ORF">V8G54_033272</name>
</gene>
<keyword evidence="1" id="KW-0645">Protease</keyword>
<keyword evidence="8" id="KW-0239">DNA-directed DNA polymerase</keyword>
<dbReference type="PANTHER" id="PTHR37984">
    <property type="entry name" value="PROTEIN CBG26694"/>
    <property type="match status" value="1"/>
</dbReference>
<evidence type="ECO:0000256" key="4">
    <source>
        <dbReference type="ARBA" id="ARBA00022801"/>
    </source>
</evidence>
<evidence type="ECO:0008006" key="16">
    <source>
        <dbReference type="Google" id="ProtNLM"/>
    </source>
</evidence>
<keyword evidence="2" id="KW-0479">Metal-binding</keyword>
<dbReference type="Gene3D" id="3.30.420.10">
    <property type="entry name" value="Ribonuclease H-like superfamily/Ribonuclease H"/>
    <property type="match status" value="1"/>
</dbReference>
<dbReference type="InterPro" id="IPR056924">
    <property type="entry name" value="SH3_Tf2-1"/>
</dbReference>
<evidence type="ECO:0000259" key="13">
    <source>
        <dbReference type="Pfam" id="PF24626"/>
    </source>
</evidence>
<keyword evidence="6" id="KW-0229">DNA integration</keyword>
<dbReference type="PANTHER" id="PTHR37984:SF5">
    <property type="entry name" value="PROTEIN NYNRIN-LIKE"/>
    <property type="match status" value="1"/>
</dbReference>
<keyword evidence="15" id="KW-1185">Reference proteome</keyword>
<feature type="region of interest" description="Disordered" evidence="11">
    <location>
        <begin position="563"/>
        <end position="600"/>
    </location>
</feature>
<dbReference type="SUPFAM" id="SSF53098">
    <property type="entry name" value="Ribonuclease H-like"/>
    <property type="match status" value="1"/>
</dbReference>
<evidence type="ECO:0000256" key="8">
    <source>
        <dbReference type="ARBA" id="ARBA00022932"/>
    </source>
</evidence>
<keyword evidence="4" id="KW-0378">Hydrolase</keyword>
<feature type="compositionally biased region" description="Basic and acidic residues" evidence="11">
    <location>
        <begin position="641"/>
        <end position="658"/>
    </location>
</feature>
<evidence type="ECO:0000256" key="5">
    <source>
        <dbReference type="ARBA" id="ARBA00022842"/>
    </source>
</evidence>
<feature type="compositionally biased region" description="Low complexity" evidence="11">
    <location>
        <begin position="771"/>
        <end position="784"/>
    </location>
</feature>
<keyword evidence="3" id="KW-0064">Aspartyl protease</keyword>
<accession>A0AAQ3MPI2</accession>
<dbReference type="AlphaFoldDB" id="A0AAQ3MPI2"/>
<organism evidence="14 15">
    <name type="scientific">Vigna mungo</name>
    <name type="common">Black gram</name>
    <name type="synonym">Phaseolus mungo</name>
    <dbReference type="NCBI Taxonomy" id="3915"/>
    <lineage>
        <taxon>Eukaryota</taxon>
        <taxon>Viridiplantae</taxon>
        <taxon>Streptophyta</taxon>
        <taxon>Embryophyta</taxon>
        <taxon>Tracheophyta</taxon>
        <taxon>Spermatophyta</taxon>
        <taxon>Magnoliopsida</taxon>
        <taxon>eudicotyledons</taxon>
        <taxon>Gunneridae</taxon>
        <taxon>Pentapetalae</taxon>
        <taxon>rosids</taxon>
        <taxon>fabids</taxon>
        <taxon>Fabales</taxon>
        <taxon>Fabaceae</taxon>
        <taxon>Papilionoideae</taxon>
        <taxon>50 kb inversion clade</taxon>
        <taxon>NPAAA clade</taxon>
        <taxon>indigoferoid/millettioid clade</taxon>
        <taxon>Phaseoleae</taxon>
        <taxon>Vigna</taxon>
    </lineage>
</organism>
<evidence type="ECO:0000256" key="7">
    <source>
        <dbReference type="ARBA" id="ARBA00022918"/>
    </source>
</evidence>
<keyword evidence="5" id="KW-0460">Magnesium</keyword>
<evidence type="ECO:0000256" key="1">
    <source>
        <dbReference type="ARBA" id="ARBA00022670"/>
    </source>
</evidence>
<sequence length="1047" mass="118649">MQQHITTRTQQNWLTKLLGYNFEIVYKPGKENQGRRDGNKQYGVFSNLVRLTRTQSEVHEDDKLKKIIEEVKAGQGGLVHAGYEYKQGVLSYKNRLIVPEKSAWIPKILEEFHATPQGGHSSFYRTYRRLAANLYWKRMKKDVQQFVQASDICQRSRGFKAILVVVDCLSKYCHFVALKHPYTAKVLAEIFVKKVVRLHGIPNSVVSDRDPVTNRCLETYLRCFITGQPKTDEAGQKDLLERDKVLRQLKSHLLHAQDRMRTPANKHRKERYFDVGDLIIEKIGEMAYRLKLPPNSKIHPVFLVSLLKRVVGKYKAEEDLPTGLEDDRAKLLTLEGILATQENTKKGKITKQVLVHREGVILGFSEEFGSGQGLLGFVASVFLVAGFSRCVNGGNWIYMSAERERMREEASRFVSRCCVFFGFVSLQISSDLCDSWLWCGGKGGVSGTVVVMVDGDGGHEGGVIGKKKGFRLENMMLEWQLLWQGCVFAFTQNLSHSSSSHHNFMAAIDLNSNALISPKEEECETPRTMITHSRISDEPIAANPISVYIPDHHPVDCHHMIEMPTNKPATQNSSSKRGRRPKPTPEWIGNWDVESKKRPHSDRFDKTYRHKEKGFLCRSLLECERYEKHGIRPKSRRMKKQEKEKEESRKKSKTENKLDNCEEESGVALLLKVFFKIWKKEMVLVNEKNKEAETEDCVDRGYEPLSGRACDWLSWMDSVVLENIVVTILACGEVAESFKWGHWIIIMAIVNLSSSEESLGRGGRGYDDGVSLSATSKSSSSLAKSTERDEGPIDSATNVNSGHLNYVYNSVIVESAGDHNGLGFGIARCGRVCYLLPDKGSIRRLELRPLFKLMACRGNKRVFHGKWGSPNDFFFIYACFFHEMFVRLPFNEFHMVVLRAFLVICQGLDLGLKTNISIYEEHRLRFKKALRQILFLLNIPAEGVGFDVMKDICKGEMVSLNQIPDDDLEGKVAFGADDQEVEHGIEEGREAKAAEVAGGVNESSRGTFLAARLVLGVHSGTFPRLVLSQQEFTRNVPRRPSSARSSF</sequence>
<reference evidence="14 15" key="1">
    <citation type="journal article" date="2023" name="Life. Sci Alliance">
        <title>Evolutionary insights into 3D genome organization and epigenetic landscape of Vigna mungo.</title>
        <authorList>
            <person name="Junaid A."/>
            <person name="Singh B."/>
            <person name="Bhatia S."/>
        </authorList>
    </citation>
    <scope>NUCLEOTIDE SEQUENCE [LARGE SCALE GENOMIC DNA]</scope>
    <source>
        <strain evidence="14">Urdbean</strain>
    </source>
</reference>
<evidence type="ECO:0000256" key="9">
    <source>
        <dbReference type="ARBA" id="ARBA00023125"/>
    </source>
</evidence>
<dbReference type="GO" id="GO:0004190">
    <property type="term" value="F:aspartic-type endopeptidase activity"/>
    <property type="evidence" value="ECO:0007669"/>
    <property type="project" value="UniProtKB-KW"/>
</dbReference>
<feature type="domain" description="Integrase zinc-binding" evidence="12">
    <location>
        <begin position="105"/>
        <end position="157"/>
    </location>
</feature>
<dbReference type="GO" id="GO:0003677">
    <property type="term" value="F:DNA binding"/>
    <property type="evidence" value="ECO:0007669"/>
    <property type="project" value="UniProtKB-KW"/>
</dbReference>
<dbReference type="InterPro" id="IPR041588">
    <property type="entry name" value="Integrase_H2C2"/>
</dbReference>
<evidence type="ECO:0000313" key="14">
    <source>
        <dbReference type="EMBL" id="WVY94184.1"/>
    </source>
</evidence>
<evidence type="ECO:0000256" key="6">
    <source>
        <dbReference type="ARBA" id="ARBA00022908"/>
    </source>
</evidence>
<feature type="domain" description="Tf2-1-like SH3-like" evidence="13">
    <location>
        <begin position="279"/>
        <end position="310"/>
    </location>
</feature>
<keyword evidence="8" id="KW-0808">Transferase</keyword>
<dbReference type="GO" id="GO:0006508">
    <property type="term" value="P:proteolysis"/>
    <property type="evidence" value="ECO:0007669"/>
    <property type="project" value="UniProtKB-KW"/>
</dbReference>
<evidence type="ECO:0000256" key="3">
    <source>
        <dbReference type="ARBA" id="ARBA00022750"/>
    </source>
</evidence>
<evidence type="ECO:0000313" key="15">
    <source>
        <dbReference type="Proteomes" id="UP001374535"/>
    </source>
</evidence>
<evidence type="ECO:0000259" key="12">
    <source>
        <dbReference type="Pfam" id="PF17921"/>
    </source>
</evidence>
<dbReference type="GO" id="GO:0015074">
    <property type="term" value="P:DNA integration"/>
    <property type="evidence" value="ECO:0007669"/>
    <property type="project" value="UniProtKB-KW"/>
</dbReference>
<evidence type="ECO:0000256" key="11">
    <source>
        <dbReference type="SAM" id="MobiDB-lite"/>
    </source>
</evidence>
<dbReference type="InterPro" id="IPR050951">
    <property type="entry name" value="Retrovirus_Pol_polyprotein"/>
</dbReference>